<dbReference type="InterPro" id="IPR032710">
    <property type="entry name" value="NTF2-like_dom_sf"/>
</dbReference>
<dbReference type="Pfam" id="PF12680">
    <property type="entry name" value="SnoaL_2"/>
    <property type="match status" value="1"/>
</dbReference>
<organism evidence="2 3">
    <name type="scientific">Sphingomonas gei</name>
    <dbReference type="NCBI Taxonomy" id="1395960"/>
    <lineage>
        <taxon>Bacteria</taxon>
        <taxon>Pseudomonadati</taxon>
        <taxon>Pseudomonadota</taxon>
        <taxon>Alphaproteobacteria</taxon>
        <taxon>Sphingomonadales</taxon>
        <taxon>Sphingomonadaceae</taxon>
        <taxon>Sphingomonas</taxon>
    </lineage>
</organism>
<comment type="caution">
    <text evidence="2">The sequence shown here is derived from an EMBL/GenBank/DDBJ whole genome shotgun (WGS) entry which is preliminary data.</text>
</comment>
<dbReference type="AlphaFoldDB" id="A0A4S1XDT9"/>
<dbReference type="InterPro" id="IPR009959">
    <property type="entry name" value="Cyclase_SnoaL-like"/>
</dbReference>
<dbReference type="InterPro" id="IPR037401">
    <property type="entry name" value="SnoaL-like"/>
</dbReference>
<keyword evidence="3" id="KW-1185">Reference proteome</keyword>
<reference evidence="2 3" key="1">
    <citation type="submission" date="2019-04" db="EMBL/GenBank/DDBJ databases">
        <title>Sphingomonas psychrotolerans sp. nov., isolated from soil in the Tianshan Mountains, Xinjiang, China.</title>
        <authorList>
            <person name="Luo Y."/>
            <person name="Sheng H."/>
        </authorList>
    </citation>
    <scope>NUCLEOTIDE SEQUENCE [LARGE SCALE GENOMIC DNA]</scope>
    <source>
        <strain evidence="2 3">ZFGT-11</strain>
    </source>
</reference>
<accession>A0A4S1XDT9</accession>
<dbReference type="Proteomes" id="UP000306147">
    <property type="component" value="Unassembled WGS sequence"/>
</dbReference>
<sequence>MQENEALIRNLYACAEGDRRNFDEFVSHFARDGYMRDIPAGLELRGKEISDYLEMVTAAFPDVHRELFSVYVAGQVVIVELAIRAKHSGDLPLPSGILAATGKAIDVPCCDVFQIKDGKIASFHCYNASSVLLHQLGAG</sequence>
<dbReference type="GO" id="GO:0030638">
    <property type="term" value="P:polyketide metabolic process"/>
    <property type="evidence" value="ECO:0007669"/>
    <property type="project" value="InterPro"/>
</dbReference>
<evidence type="ECO:0000313" key="2">
    <source>
        <dbReference type="EMBL" id="TGX54251.1"/>
    </source>
</evidence>
<evidence type="ECO:0000313" key="3">
    <source>
        <dbReference type="Proteomes" id="UP000306147"/>
    </source>
</evidence>
<dbReference type="Gene3D" id="3.10.450.50">
    <property type="match status" value="1"/>
</dbReference>
<name>A0A4S1XDT9_9SPHN</name>
<proteinExistence type="predicted"/>
<dbReference type="EMBL" id="SRXT01000003">
    <property type="protein sequence ID" value="TGX54251.1"/>
    <property type="molecule type" value="Genomic_DNA"/>
</dbReference>
<evidence type="ECO:0000259" key="1">
    <source>
        <dbReference type="Pfam" id="PF12680"/>
    </source>
</evidence>
<dbReference type="RefSeq" id="WP_135963489.1">
    <property type="nucleotide sequence ID" value="NZ_SRXT01000003.1"/>
</dbReference>
<dbReference type="SUPFAM" id="SSF54427">
    <property type="entry name" value="NTF2-like"/>
    <property type="match status" value="1"/>
</dbReference>
<feature type="domain" description="SnoaL-like" evidence="1">
    <location>
        <begin position="18"/>
        <end position="122"/>
    </location>
</feature>
<gene>
    <name evidence="2" type="ORF">E5A73_09070</name>
</gene>
<protein>
    <submittedName>
        <fullName evidence="2">Nuclear transport factor 2 family protein</fullName>
    </submittedName>
</protein>
<dbReference type="PANTHER" id="PTHR38436">
    <property type="entry name" value="POLYKETIDE CYCLASE SNOAL-LIKE DOMAIN"/>
    <property type="match status" value="1"/>
</dbReference>
<dbReference type="PANTHER" id="PTHR38436:SF1">
    <property type="entry name" value="ESTER CYCLASE"/>
    <property type="match status" value="1"/>
</dbReference>
<dbReference type="OrthoDB" id="129343at2"/>